<comment type="similarity">
    <text evidence="2">Belongs to the uracil-DNA glycosylase (UDG) superfamily. Type 4 (UDGa) family.</text>
</comment>
<dbReference type="GO" id="GO:0004844">
    <property type="term" value="F:uracil DNA N-glycosylase activity"/>
    <property type="evidence" value="ECO:0007669"/>
    <property type="project" value="UniProtKB-EC"/>
</dbReference>
<dbReference type="SMART" id="SM00986">
    <property type="entry name" value="UDG"/>
    <property type="match status" value="1"/>
</dbReference>
<reference evidence="13 14" key="1">
    <citation type="journal article" date="2011" name="Stand. Genomic Sci.">
        <title>Complete genome sequence of Treponema succinifaciens type strain (6091).</title>
        <authorList>
            <person name="Han C."/>
            <person name="Gronow S."/>
            <person name="Teshima H."/>
            <person name="Lapidus A."/>
            <person name="Nolan M."/>
            <person name="Lucas S."/>
            <person name="Hammon N."/>
            <person name="Deshpande S."/>
            <person name="Cheng J.F."/>
            <person name="Zeytun A."/>
            <person name="Tapia R."/>
            <person name="Goodwin L."/>
            <person name="Pitluck S."/>
            <person name="Liolios K."/>
            <person name="Pagani I."/>
            <person name="Ivanova N."/>
            <person name="Mavromatis K."/>
            <person name="Mikhailova N."/>
            <person name="Huntemann M."/>
            <person name="Pati A."/>
            <person name="Chen A."/>
            <person name="Palaniappan K."/>
            <person name="Land M."/>
            <person name="Hauser L."/>
            <person name="Brambilla E.M."/>
            <person name="Rohde M."/>
            <person name="Goker M."/>
            <person name="Woyke T."/>
            <person name="Bristow J."/>
            <person name="Eisen J.A."/>
            <person name="Markowitz V."/>
            <person name="Hugenholtz P."/>
            <person name="Kyrpides N.C."/>
            <person name="Klenk H.P."/>
            <person name="Detter J.C."/>
        </authorList>
    </citation>
    <scope>NUCLEOTIDE SEQUENCE [LARGE SCALE GENOMIC DNA]</scope>
    <source>
        <strain evidence="14">ATCC 33096 / DSM 2489 / 6091</strain>
    </source>
</reference>
<dbReference type="KEGG" id="tsu:Tresu_1581"/>
<dbReference type="InterPro" id="IPR005273">
    <property type="entry name" value="Ura-DNA_glyco_family4"/>
</dbReference>
<dbReference type="GO" id="GO:0046872">
    <property type="term" value="F:metal ion binding"/>
    <property type="evidence" value="ECO:0007669"/>
    <property type="project" value="UniProtKB-KW"/>
</dbReference>
<evidence type="ECO:0000256" key="8">
    <source>
        <dbReference type="ARBA" id="ARBA00022801"/>
    </source>
</evidence>
<keyword evidence="14" id="KW-1185">Reference proteome</keyword>
<name>F2NVP4_TRES6</name>
<dbReference type="STRING" id="869209.Tresu_1581"/>
<accession>F2NVP4</accession>
<dbReference type="AlphaFoldDB" id="F2NVP4"/>
<keyword evidence="5" id="KW-0004">4Fe-4S</keyword>
<dbReference type="InterPro" id="IPR005122">
    <property type="entry name" value="Uracil-DNA_glycosylase-like"/>
</dbReference>
<dbReference type="eggNOG" id="COG1573">
    <property type="taxonomic scope" value="Bacteria"/>
</dbReference>
<keyword evidence="8" id="KW-0378">Hydrolase</keyword>
<dbReference type="GO" id="GO:0051539">
    <property type="term" value="F:4 iron, 4 sulfur cluster binding"/>
    <property type="evidence" value="ECO:0007669"/>
    <property type="project" value="UniProtKB-KW"/>
</dbReference>
<organism evidence="13 14">
    <name type="scientific">Treponema succinifaciens (strain ATCC 33096 / DSM 2489 / 6091)</name>
    <dbReference type="NCBI Taxonomy" id="869209"/>
    <lineage>
        <taxon>Bacteria</taxon>
        <taxon>Pseudomonadati</taxon>
        <taxon>Spirochaetota</taxon>
        <taxon>Spirochaetia</taxon>
        <taxon>Spirochaetales</taxon>
        <taxon>Treponemataceae</taxon>
        <taxon>Treponema</taxon>
    </lineage>
</organism>
<dbReference type="PANTHER" id="PTHR33693:SF1">
    <property type="entry name" value="TYPE-4 URACIL-DNA GLYCOSYLASE"/>
    <property type="match status" value="1"/>
</dbReference>
<evidence type="ECO:0000256" key="11">
    <source>
        <dbReference type="ARBA" id="ARBA00023204"/>
    </source>
</evidence>
<sequence>MLPKSNRHLQRKGKQVTAEEKSKVYNFIKTASSWSYGYPSPDFKEIPEFEDDIEIPEEHEEIKTQEHAQVQPNTFQIPAEQNSAEKAPSQGATLESIATKIASCKNCILCKARTNTVPGEGVENPYVMVIGEGPGEDEDKTGRPFVGKAGQLLDKMLAAISLGRTTNCYIANIVKCRPPMNRTPMPDEAHACSGYLQAQIHILKPKYILAMGRTAVQNLLDTQEGINSLRGKWLEYSLGETKIPLLATYHPSALLRNESFKRPAWEDLKVFKSRILKEIPNYAEKFYAE</sequence>
<feature type="domain" description="Uracil-DNA glycosylase-like" evidence="12">
    <location>
        <begin position="118"/>
        <end position="269"/>
    </location>
</feature>
<dbReference type="EMBL" id="CP002631">
    <property type="protein sequence ID" value="AEB14481.1"/>
    <property type="molecule type" value="Genomic_DNA"/>
</dbReference>
<gene>
    <name evidence="13" type="ordered locus">Tresu_1581</name>
</gene>
<keyword evidence="7" id="KW-0227">DNA damage</keyword>
<dbReference type="Pfam" id="PF03167">
    <property type="entry name" value="UDG"/>
    <property type="match status" value="1"/>
</dbReference>
<dbReference type="PANTHER" id="PTHR33693">
    <property type="entry name" value="TYPE-5 URACIL-DNA GLYCOSYLASE"/>
    <property type="match status" value="1"/>
</dbReference>
<evidence type="ECO:0000256" key="4">
    <source>
        <dbReference type="ARBA" id="ARBA00019403"/>
    </source>
</evidence>
<evidence type="ECO:0000259" key="12">
    <source>
        <dbReference type="SMART" id="SM00986"/>
    </source>
</evidence>
<dbReference type="Proteomes" id="UP000006852">
    <property type="component" value="Chromosome"/>
</dbReference>
<evidence type="ECO:0000256" key="10">
    <source>
        <dbReference type="ARBA" id="ARBA00023014"/>
    </source>
</evidence>
<dbReference type="NCBIfam" id="TIGR00758">
    <property type="entry name" value="UDG_fam4"/>
    <property type="match status" value="1"/>
</dbReference>
<evidence type="ECO:0000256" key="7">
    <source>
        <dbReference type="ARBA" id="ARBA00022763"/>
    </source>
</evidence>
<evidence type="ECO:0000313" key="13">
    <source>
        <dbReference type="EMBL" id="AEB14481.1"/>
    </source>
</evidence>
<dbReference type="HOGENOM" id="CLU_044815_1_0_12"/>
<evidence type="ECO:0000256" key="2">
    <source>
        <dbReference type="ARBA" id="ARBA00006521"/>
    </source>
</evidence>
<evidence type="ECO:0000256" key="3">
    <source>
        <dbReference type="ARBA" id="ARBA00012030"/>
    </source>
</evidence>
<protein>
    <recommendedName>
        <fullName evidence="4">Type-4 uracil-DNA glycosylase</fullName>
        <ecNumber evidence="3">3.2.2.27</ecNumber>
    </recommendedName>
</protein>
<evidence type="ECO:0000313" key="14">
    <source>
        <dbReference type="Proteomes" id="UP000006852"/>
    </source>
</evidence>
<dbReference type="EC" id="3.2.2.27" evidence="3"/>
<dbReference type="SUPFAM" id="SSF52141">
    <property type="entry name" value="Uracil-DNA glycosylase-like"/>
    <property type="match status" value="1"/>
</dbReference>
<dbReference type="Gene3D" id="3.40.470.10">
    <property type="entry name" value="Uracil-DNA glycosylase-like domain"/>
    <property type="match status" value="1"/>
</dbReference>
<dbReference type="CDD" id="cd10030">
    <property type="entry name" value="UDG-F4_TTUDGA_SPO1dp_like"/>
    <property type="match status" value="1"/>
</dbReference>
<evidence type="ECO:0000256" key="5">
    <source>
        <dbReference type="ARBA" id="ARBA00022485"/>
    </source>
</evidence>
<keyword evidence="6" id="KW-0479">Metal-binding</keyword>
<proteinExistence type="inferred from homology"/>
<dbReference type="GO" id="GO:0006281">
    <property type="term" value="P:DNA repair"/>
    <property type="evidence" value="ECO:0007669"/>
    <property type="project" value="UniProtKB-KW"/>
</dbReference>
<keyword evidence="9" id="KW-0408">Iron</keyword>
<keyword evidence="11" id="KW-0234">DNA repair</keyword>
<comment type="catalytic activity">
    <reaction evidence="1">
        <text>Hydrolyzes single-stranded DNA or mismatched double-stranded DNA and polynucleotides, releasing free uracil.</text>
        <dbReference type="EC" id="3.2.2.27"/>
    </reaction>
</comment>
<reference evidence="14" key="2">
    <citation type="submission" date="2011-04" db="EMBL/GenBank/DDBJ databases">
        <title>The complete genome of chromosome of Treponema succinifaciens DSM 2489.</title>
        <authorList>
            <person name="Lucas S."/>
            <person name="Copeland A."/>
            <person name="Lapidus A."/>
            <person name="Bruce D."/>
            <person name="Goodwin L."/>
            <person name="Pitluck S."/>
            <person name="Peters L."/>
            <person name="Kyrpides N."/>
            <person name="Mavromatis K."/>
            <person name="Ivanova N."/>
            <person name="Ovchinnikova G."/>
            <person name="Teshima H."/>
            <person name="Detter J.C."/>
            <person name="Tapia R."/>
            <person name="Han C."/>
            <person name="Land M."/>
            <person name="Hauser L."/>
            <person name="Markowitz V."/>
            <person name="Cheng J.-F."/>
            <person name="Hugenholtz P."/>
            <person name="Woyke T."/>
            <person name="Wu D."/>
            <person name="Gronow S."/>
            <person name="Wellnitz S."/>
            <person name="Brambilla E."/>
            <person name="Klenk H.-P."/>
            <person name="Eisen J.A."/>
        </authorList>
    </citation>
    <scope>NUCLEOTIDE SEQUENCE [LARGE SCALE GENOMIC DNA]</scope>
    <source>
        <strain evidence="14">ATCC 33096 / DSM 2489 / 6091</strain>
    </source>
</reference>
<keyword evidence="10" id="KW-0411">Iron-sulfur</keyword>
<dbReference type="InterPro" id="IPR036895">
    <property type="entry name" value="Uracil-DNA_glycosylase-like_sf"/>
</dbReference>
<evidence type="ECO:0000256" key="1">
    <source>
        <dbReference type="ARBA" id="ARBA00001400"/>
    </source>
</evidence>
<dbReference type="InterPro" id="IPR051536">
    <property type="entry name" value="UDG_Type-4/5"/>
</dbReference>
<evidence type="ECO:0000256" key="9">
    <source>
        <dbReference type="ARBA" id="ARBA00023004"/>
    </source>
</evidence>
<dbReference type="SMART" id="SM00987">
    <property type="entry name" value="UreE_C"/>
    <property type="match status" value="1"/>
</dbReference>
<evidence type="ECO:0000256" key="6">
    <source>
        <dbReference type="ARBA" id="ARBA00022723"/>
    </source>
</evidence>